<evidence type="ECO:0000256" key="5">
    <source>
        <dbReference type="ARBA" id="ARBA00022679"/>
    </source>
</evidence>
<evidence type="ECO:0000256" key="2">
    <source>
        <dbReference type="ARBA" id="ARBA00004916"/>
    </source>
</evidence>
<evidence type="ECO:0000256" key="1">
    <source>
        <dbReference type="ARBA" id="ARBA00004477"/>
    </source>
</evidence>
<name>A0ABN7AED7_9HEMI</name>
<dbReference type="EC" id="2.7.8.29" evidence="12"/>
<feature type="transmembrane region" description="Helical" evidence="12">
    <location>
        <begin position="91"/>
        <end position="111"/>
    </location>
</feature>
<proteinExistence type="inferred from homology"/>
<keyword evidence="7 12" id="KW-0256">Endoplasmic reticulum</keyword>
<comment type="similarity">
    <text evidence="4 12">Belongs to the phosphatidyl serine synthase family.</text>
</comment>
<feature type="transmembrane region" description="Helical" evidence="12">
    <location>
        <begin position="309"/>
        <end position="332"/>
    </location>
</feature>
<protein>
    <recommendedName>
        <fullName evidence="12">Phosphatidylserine synthase</fullName>
        <ecNumber evidence="12">2.7.8.29</ecNumber>
    </recommendedName>
    <alternativeName>
        <fullName evidence="12">Serine-exchange enzyme</fullName>
    </alternativeName>
</protein>
<evidence type="ECO:0000256" key="6">
    <source>
        <dbReference type="ARBA" id="ARBA00022692"/>
    </source>
</evidence>
<feature type="transmembrane region" description="Helical" evidence="12">
    <location>
        <begin position="374"/>
        <end position="394"/>
    </location>
</feature>
<keyword evidence="11 12" id="KW-1208">Phospholipid metabolism</keyword>
<keyword evidence="6 12" id="KW-0812">Transmembrane</keyword>
<feature type="region of interest" description="Disordered" evidence="13">
    <location>
        <begin position="407"/>
        <end position="429"/>
    </location>
</feature>
<reference evidence="14 15" key="1">
    <citation type="submission" date="2023-09" db="EMBL/GenBank/DDBJ databases">
        <title>Nesidiocoris tenuis whole genome shotgun sequence.</title>
        <authorList>
            <person name="Shibata T."/>
            <person name="Shimoda M."/>
            <person name="Kobayashi T."/>
            <person name="Uehara T."/>
        </authorList>
    </citation>
    <scope>NUCLEOTIDE SEQUENCE [LARGE SCALE GENOMIC DNA]</scope>
    <source>
        <strain evidence="14 15">Japan</strain>
    </source>
</reference>
<evidence type="ECO:0000256" key="8">
    <source>
        <dbReference type="ARBA" id="ARBA00022989"/>
    </source>
</evidence>
<evidence type="ECO:0000256" key="12">
    <source>
        <dbReference type="RuleBase" id="RU368094"/>
    </source>
</evidence>
<evidence type="ECO:0000256" key="3">
    <source>
        <dbReference type="ARBA" id="ARBA00005189"/>
    </source>
</evidence>
<keyword evidence="15" id="KW-1185">Reference proteome</keyword>
<comment type="pathway">
    <text evidence="3">Lipid metabolism.</text>
</comment>
<dbReference type="PANTHER" id="PTHR15362">
    <property type="entry name" value="PHOSPHATIDYLINOSITOL SYNTHASE"/>
    <property type="match status" value="1"/>
</dbReference>
<keyword evidence="5 12" id="KW-0808">Transferase</keyword>
<evidence type="ECO:0000256" key="13">
    <source>
        <dbReference type="SAM" id="MobiDB-lite"/>
    </source>
</evidence>
<feature type="transmembrane region" description="Helical" evidence="12">
    <location>
        <begin position="157"/>
        <end position="184"/>
    </location>
</feature>
<dbReference type="PANTHER" id="PTHR15362:SF15">
    <property type="entry name" value="PHOSPHATIDYLSERINE SYNTHASE 1"/>
    <property type="match status" value="1"/>
</dbReference>
<accession>A0ABN7AED7</accession>
<dbReference type="Proteomes" id="UP001307889">
    <property type="component" value="Chromosome 1"/>
</dbReference>
<keyword evidence="8 12" id="KW-1133">Transmembrane helix</keyword>
<gene>
    <name evidence="14" type="ORF">NTJ_02356</name>
</gene>
<comment type="function">
    <text evidence="12">Catalyzes a base-exchange reaction in which the polar head group of phosphatidylethanolamine (PE) is replaced by L-serine.</text>
</comment>
<comment type="catalytic activity">
    <reaction evidence="12">
        <text>a 1,2-diacyl-sn-glycero-3-phosphoethanolamine + L-serine = a 1,2-diacyl-sn-glycero-3-phospho-L-serine + ethanolamine</text>
        <dbReference type="Rhea" id="RHEA:27606"/>
        <dbReference type="ChEBI" id="CHEBI:33384"/>
        <dbReference type="ChEBI" id="CHEBI:57262"/>
        <dbReference type="ChEBI" id="CHEBI:57603"/>
        <dbReference type="ChEBI" id="CHEBI:64612"/>
        <dbReference type="EC" id="2.7.8.29"/>
    </reaction>
</comment>
<sequence>MKSEGGTFSDKFTIVNERQVDNISLEVFYRPHTITLFTVSFASLIYVSLIRNEDDHNSNIWAGIGCVVFFFMIISILAFPNGPFTRPHPAVWRIVFGLSVLYLLCLLFLLFQNYKTIKTILVWLDPKLENFHIDMDKEYGVNCSDVSIEKIWDHLDAFALAHFVGWAFKAVLVRHLGICWAVSITWEFTEMAFCHLLPNFMECWWDALLLDVVICNGLGIYVGLWICKRLEMRDYNWVGIKEIETTSGKIKRAVLQFTPGSWTHVRWVDPNSTYRRFFGICQLVLYWQICELNAFFLKHIFEMPPTHPLVVWRLAFVGIIVAPSARQFYVYVTDPNCKRLGTQCWVYGAIMASEALLCIKNGKELFSRTQATNIIVWLLIQSVMSILCVVGCYAHAKYFQREDCGYESQDTSPVKESPSRNESPSEEARFLGDADVSEDLRRRNRPSAGVDSMPMRLANCIELAIGVVPVQRCVSSRVHYPPATMIYLSNDGLLDVDLLPLCATFVARTPSEVEQMKKQGWPR</sequence>
<comment type="subcellular location">
    <subcellularLocation>
        <location evidence="1 12">Endoplasmic reticulum membrane</location>
        <topology evidence="1 12">Multi-pass membrane protein</topology>
    </subcellularLocation>
</comment>
<feature type="transmembrane region" description="Helical" evidence="12">
    <location>
        <begin position="59"/>
        <end position="79"/>
    </location>
</feature>
<keyword evidence="10 12" id="KW-0472">Membrane</keyword>
<comment type="pathway">
    <text evidence="2 12">Phospholipid metabolism; phosphatidylserine biosynthesis.</text>
</comment>
<evidence type="ECO:0000256" key="4">
    <source>
        <dbReference type="ARBA" id="ARBA00008671"/>
    </source>
</evidence>
<evidence type="ECO:0000313" key="15">
    <source>
        <dbReference type="Proteomes" id="UP001307889"/>
    </source>
</evidence>
<dbReference type="EMBL" id="AP028909">
    <property type="protein sequence ID" value="BES89549.1"/>
    <property type="molecule type" value="Genomic_DNA"/>
</dbReference>
<evidence type="ECO:0000256" key="9">
    <source>
        <dbReference type="ARBA" id="ARBA00023098"/>
    </source>
</evidence>
<keyword evidence="9 12" id="KW-0443">Lipid metabolism</keyword>
<keyword evidence="12" id="KW-0594">Phospholipid biosynthesis</keyword>
<evidence type="ECO:0000313" key="14">
    <source>
        <dbReference type="EMBL" id="BES89549.1"/>
    </source>
</evidence>
<keyword evidence="12" id="KW-0444">Lipid biosynthesis</keyword>
<dbReference type="InterPro" id="IPR004277">
    <property type="entry name" value="PSS"/>
</dbReference>
<organism evidence="14 15">
    <name type="scientific">Nesidiocoris tenuis</name>
    <dbReference type="NCBI Taxonomy" id="355587"/>
    <lineage>
        <taxon>Eukaryota</taxon>
        <taxon>Metazoa</taxon>
        <taxon>Ecdysozoa</taxon>
        <taxon>Arthropoda</taxon>
        <taxon>Hexapoda</taxon>
        <taxon>Insecta</taxon>
        <taxon>Pterygota</taxon>
        <taxon>Neoptera</taxon>
        <taxon>Paraneoptera</taxon>
        <taxon>Hemiptera</taxon>
        <taxon>Heteroptera</taxon>
        <taxon>Panheteroptera</taxon>
        <taxon>Cimicomorpha</taxon>
        <taxon>Miridae</taxon>
        <taxon>Dicyphina</taxon>
        <taxon>Nesidiocoris</taxon>
    </lineage>
</organism>
<evidence type="ECO:0000256" key="11">
    <source>
        <dbReference type="ARBA" id="ARBA00023264"/>
    </source>
</evidence>
<evidence type="ECO:0000256" key="7">
    <source>
        <dbReference type="ARBA" id="ARBA00022824"/>
    </source>
</evidence>
<feature type="transmembrane region" description="Helical" evidence="12">
    <location>
        <begin position="28"/>
        <end position="47"/>
    </location>
</feature>
<dbReference type="Pfam" id="PF03034">
    <property type="entry name" value="PSS"/>
    <property type="match status" value="1"/>
</dbReference>
<feature type="transmembrane region" description="Helical" evidence="12">
    <location>
        <begin position="204"/>
        <end position="227"/>
    </location>
</feature>
<evidence type="ECO:0000256" key="10">
    <source>
        <dbReference type="ARBA" id="ARBA00023136"/>
    </source>
</evidence>